<reference evidence="2" key="1">
    <citation type="journal article" date="1999" name="Methods Enzymol.">
        <title>High-efficiency full-length cDNA cloning.</title>
        <authorList>
            <person name="Carninci P."/>
            <person name="Hayashizaki Y."/>
        </authorList>
    </citation>
    <scope>NUCLEOTIDE SEQUENCE</scope>
    <source>
        <strain evidence="2">NOD</strain>
        <tissue evidence="2">Activated spleen</tissue>
    </source>
</reference>
<reference evidence="2" key="5">
    <citation type="journal article" date="2002" name="Nature">
        <title>Analysis of the mouse transcriptome based on functional annotation of 60,770 full-length cDNAs.</title>
        <authorList>
            <consortium name="The FANTOM Consortium and the RIKEN Genome Exploration Research Group Phase I and II Team"/>
        </authorList>
    </citation>
    <scope>NUCLEOTIDE SEQUENCE</scope>
    <source>
        <strain evidence="2">NOD</strain>
        <tissue evidence="2">Activated spleen</tissue>
    </source>
</reference>
<reference evidence="2" key="7">
    <citation type="journal article" date="2005" name="Science">
        <title>The Transcriptional Landscape of the Mammalian Genome.</title>
        <authorList>
            <consortium name="The FANTOM Consortium"/>
            <consortium name="Riken Genome Exploration Research Group and Genome Science Group (Genome Network Project Core Group)"/>
        </authorList>
    </citation>
    <scope>NUCLEOTIDE SEQUENCE</scope>
    <source>
        <strain evidence="2">NOD</strain>
        <tissue evidence="2">Activated spleen</tissue>
    </source>
</reference>
<feature type="region of interest" description="Disordered" evidence="1">
    <location>
        <begin position="27"/>
        <end position="55"/>
    </location>
</feature>
<reference evidence="2" key="8">
    <citation type="journal article" date="2005" name="Science">
        <title>Antisense Transcription in the Mammalian Transcriptome.</title>
        <authorList>
            <consortium name="RIKEN Genome Exploration Research Group and Genome Science Group (Genome Network Project Core Group) and the FANTOM Consortium"/>
        </authorList>
    </citation>
    <scope>NUCLEOTIDE SEQUENCE</scope>
    <source>
        <strain evidence="2">NOD</strain>
        <tissue evidence="2">Activated spleen</tissue>
    </source>
</reference>
<evidence type="ECO:0000256" key="1">
    <source>
        <dbReference type="SAM" id="MobiDB-lite"/>
    </source>
</evidence>
<name>Q3U143_MOUSE</name>
<reference evidence="2" key="6">
    <citation type="submission" date="2004-03" db="EMBL/GenBank/DDBJ databases">
        <authorList>
            <person name="Arakawa T."/>
            <person name="Carninci P."/>
            <person name="Fukuda S."/>
            <person name="Hashizume W."/>
            <person name="Hayashida K."/>
            <person name="Hori F."/>
            <person name="Iida J."/>
            <person name="Imamura K."/>
            <person name="Imotani K."/>
            <person name="Itoh M."/>
            <person name="Kanagawa S."/>
            <person name="Kawai J."/>
            <person name="Kojima M."/>
            <person name="Konno H."/>
            <person name="Murata M."/>
            <person name="Nakamura M."/>
            <person name="Ninomiya N."/>
            <person name="Nishiyori H."/>
            <person name="Nomura K."/>
            <person name="Ohno M."/>
            <person name="Sakazume N."/>
            <person name="Sano H."/>
            <person name="Sasaki D."/>
            <person name="Shibata K."/>
            <person name="Shiraki T."/>
            <person name="Tagami M."/>
            <person name="Tagami Y."/>
            <person name="Waki K."/>
            <person name="Watahiki A."/>
            <person name="Muramatsu M."/>
            <person name="Hayashizaki Y."/>
        </authorList>
    </citation>
    <scope>NUCLEOTIDE SEQUENCE</scope>
    <source>
        <strain evidence="2">NOD</strain>
        <tissue evidence="2">Activated spleen</tissue>
    </source>
</reference>
<dbReference type="EMBL" id="AK156288">
    <property type="protein sequence ID" value="BAE33657.1"/>
    <property type="molecule type" value="mRNA"/>
</dbReference>
<protein>
    <submittedName>
        <fullName evidence="2">Uncharacterized protein</fullName>
    </submittedName>
</protein>
<proteinExistence type="evidence at transcript level"/>
<dbReference type="AlphaFoldDB" id="Q3U143"/>
<accession>Q3U143</accession>
<reference evidence="2" key="4">
    <citation type="journal article" date="2001" name="Nature">
        <title>Functional annotation of a full-length mouse cDNA collection.</title>
        <authorList>
            <consortium name="The RIKEN Genome Exploration Research Group Phase II Team and the FANTOM Consortium"/>
        </authorList>
    </citation>
    <scope>NUCLEOTIDE SEQUENCE</scope>
    <source>
        <strain evidence="2">NOD</strain>
        <tissue evidence="2">Activated spleen</tissue>
    </source>
</reference>
<reference evidence="2" key="3">
    <citation type="journal article" date="2000" name="Genome Res.">
        <title>RIKEN integrated sequence analysis (RISA) system--384-format sequencing pipeline with 384 multicapillary sequencer.</title>
        <authorList>
            <person name="Shibata K."/>
            <person name="Itoh M."/>
            <person name="Aizawa K."/>
            <person name="Nagaoka S."/>
            <person name="Sasaki N."/>
            <person name="Carninci P."/>
            <person name="Konno H."/>
            <person name="Akiyama J."/>
            <person name="Nishi K."/>
            <person name="Kitsunai T."/>
            <person name="Tashiro H."/>
            <person name="Itoh M."/>
            <person name="Sumi N."/>
            <person name="Ishii Y."/>
            <person name="Nakamura S."/>
            <person name="Hazama M."/>
            <person name="Nishine T."/>
            <person name="Harada A."/>
            <person name="Yamamoto R."/>
            <person name="Matsumoto H."/>
            <person name="Sakaguchi S."/>
            <person name="Ikegami T."/>
            <person name="Kashiwagi K."/>
            <person name="Fujiwake S."/>
            <person name="Inoue K."/>
            <person name="Togawa Y."/>
            <person name="Izawa M."/>
            <person name="Ohara E."/>
            <person name="Watahiki M."/>
            <person name="Yoneda Y."/>
            <person name="Ishikawa T."/>
            <person name="Ozawa K."/>
            <person name="Tanaka T."/>
            <person name="Matsuura S."/>
            <person name="Kawai J."/>
            <person name="Okazaki Y."/>
            <person name="Muramatsu M."/>
            <person name="Inoue Y."/>
            <person name="Kira A."/>
            <person name="Hayashizaki Y."/>
        </authorList>
    </citation>
    <scope>NUCLEOTIDE SEQUENCE</scope>
    <source>
        <strain evidence="2">NOD</strain>
        <tissue evidence="2">Activated spleen</tissue>
    </source>
</reference>
<organism evidence="2">
    <name type="scientific">Mus musculus</name>
    <name type="common">Mouse</name>
    <dbReference type="NCBI Taxonomy" id="10090"/>
    <lineage>
        <taxon>Eukaryota</taxon>
        <taxon>Metazoa</taxon>
        <taxon>Chordata</taxon>
        <taxon>Craniata</taxon>
        <taxon>Vertebrata</taxon>
        <taxon>Euteleostomi</taxon>
        <taxon>Mammalia</taxon>
        <taxon>Eutheria</taxon>
        <taxon>Euarchontoglires</taxon>
        <taxon>Glires</taxon>
        <taxon>Rodentia</taxon>
        <taxon>Myomorpha</taxon>
        <taxon>Muroidea</taxon>
        <taxon>Muridae</taxon>
        <taxon>Murinae</taxon>
        <taxon>Mus</taxon>
        <taxon>Mus</taxon>
    </lineage>
</organism>
<sequence>MDRGEQGRWWLAPGGRAEPRSRVWVIPTQSGSVAEPPEPLTSAEREEGPRRGSRSVSECVQACPSECARSRARVRGGVGWREATEVLGCAQRGPPRQRAGLGGHRQILEVMACQMGPWLVKTSCSPVGIVGGL</sequence>
<evidence type="ECO:0000313" key="2">
    <source>
        <dbReference type="EMBL" id="BAE33657.1"/>
    </source>
</evidence>
<reference evidence="2" key="2">
    <citation type="journal article" date="2000" name="Genome Res.">
        <title>Normalization and subtraction of cap-trapper-selected cDNAs to prepare full-length cDNA libraries for rapid discovery of new genes.</title>
        <authorList>
            <person name="Carninci P."/>
            <person name="Shibata Y."/>
            <person name="Hayatsu N."/>
            <person name="Sugahara Y."/>
            <person name="Shibata K."/>
            <person name="Itoh M."/>
            <person name="Konno H."/>
            <person name="Okazaki Y."/>
            <person name="Muramatsu M."/>
            <person name="Hayashizaki Y."/>
        </authorList>
    </citation>
    <scope>NUCLEOTIDE SEQUENCE</scope>
    <source>
        <strain evidence="2">NOD</strain>
        <tissue evidence="2">Activated spleen</tissue>
    </source>
</reference>